<dbReference type="EnsemblProtists" id="PYU1_T013610">
    <property type="protein sequence ID" value="PYU1_T013610"/>
    <property type="gene ID" value="PYU1_G013581"/>
</dbReference>
<dbReference type="InParanoid" id="K3X8R1"/>
<reference evidence="2" key="3">
    <citation type="submission" date="2015-02" db="UniProtKB">
        <authorList>
            <consortium name="EnsemblProtists"/>
        </authorList>
    </citation>
    <scope>IDENTIFICATION</scope>
    <source>
        <strain evidence="2">DAOM BR144</strain>
    </source>
</reference>
<feature type="region of interest" description="Disordered" evidence="1">
    <location>
        <begin position="332"/>
        <end position="355"/>
    </location>
</feature>
<protein>
    <submittedName>
        <fullName evidence="2">Uncharacterized protein</fullName>
    </submittedName>
</protein>
<keyword evidence="3" id="KW-1185">Reference proteome</keyword>
<feature type="compositionally biased region" description="Low complexity" evidence="1">
    <location>
        <begin position="1318"/>
        <end position="1338"/>
    </location>
</feature>
<evidence type="ECO:0000256" key="1">
    <source>
        <dbReference type="SAM" id="MobiDB-lite"/>
    </source>
</evidence>
<feature type="region of interest" description="Disordered" evidence="1">
    <location>
        <begin position="502"/>
        <end position="542"/>
    </location>
</feature>
<sequence length="1527" mass="170617">MAASNTASTTTMMKEYLKKQLKYWVENFRDDMLPRDFNNVKFSRQQITLHKIELKLHKVAATLQIPKPLLVTRAYCSEVVIRVPSWTHAEKFVQEPLSFKIVDLFLDIKNAYDCDDEYRKAAEARAQAAIMEPDPLGSIASWCAFSTIINERLELLVDNIYIKVFAKGVSRIRIELTNFHSRTTNTMWQDMRDLTGCVDRSPDGLLKTRFKFVSCGCSILLQAENASNNEPSGVNVTLPASPLKLLHDHAVSMRMTLFGHRRSKAESWETLSQVIDVNFHTTPLEFELTELLQIYQMYTTIYGWIQDAKDQERKAELSGAELSSSSILLHHHQIQRGATVERKKTKENGGEGDDAKADEASFALQLTFRFAIDAKLHFTSERLGKQLLHVSARHIAINWIVHHDHVRELQVTAHEVVVKFHDEIVLYLKPDRDVMQLKQLGESVLVKWHLQTLKCHIENDLALILNEAYHAQNEKEQSVFIKCGTCLQQIRLESIETHVCGPTRSPASSIANSSRQSRASSTATVPHSRHTSHADESIGSEANSDDITDQVEIVKKATVPKLRLVLALDELEVTLDNHLFHTVQQLLRSSGSTMQGEQLAERRFRVTMQEFRVTTESKEFVGDAIFVPVLPLAFQMLECTIQGCGCIQKVTSTATRGTAKAPGDTHRTELLRKNCAVYRNASWWPDRAVVEIKHVACKATSLKDQQQPTAESFLTADAINVQSSFSDGKRVCVNCHPQLSVHASVDRVRCQVHDPIFQYVAKLWSDYRGGEKFTVSQTLFLAVLEIRAVEFTLLESQLTSIGGGTNMARMKNLFKFVSLVIDNQLGHLSLQSSLDFRVLYNSHRLRFFHRQRGTLPKAQAADGDGHERSDHGQAVEVQATTVDEEKESSSPDRPLTKQQRRRLRQDSKRAHAARVIQQNVRHHVLAQSQPRCITPHSPVSSQADALLRSDNDGGVVFDERIRSDSNSNEKHSDLRLGPHDDRITSESQPKCKDSSSTSSNSSLFGHVPEDLMSPKKMVAAANVLTNFVKAKQQQLESEVAGLATQSKESAARLVMPSYTACKKLFRLDGNGNDKQELRRESSSSGRKRGVDSVGESETRAARTASESSSSSSLILGDATEAMVETSSGDGNDHSCHQEHVPVSNDREEQQEEESNAAASNSAGSDQVDDQEVATETNCNDRATGGDRTEADDQEDNTIPGSVDELQPSEFGLHEELLAKLPDVLRVLVQIDEYRLRVPINPREKVAFLCREIVRRFNELFVDHTSQKLAHVTLQDARGGVFASTDIVGFVYRCEDEVLFAVPYQVGEQIRCVAHLEPSSRSSSSSSCVSVSKTPRSSSNKTMLPKGRLGTMFSRCSELPLPLVIALLANEKERDLLQCMINASGGNGHEWPELALNASFLDPTTRQMLHVQVCWFENACVRVADPDAFVLCLQQLGLCTSSSSRGSNSSSKYVGKILRDRLKMDASNPLIHAACLRSPEFRQQQRDGKVGGDKELETEGEKDAARICYESLKAIVQEDYGVFLQPAE</sequence>
<feature type="compositionally biased region" description="Low complexity" evidence="1">
    <location>
        <begin position="503"/>
        <end position="524"/>
    </location>
</feature>
<name>K3X8R1_GLOUD</name>
<organism evidence="2 3">
    <name type="scientific">Globisporangium ultimum (strain ATCC 200006 / CBS 805.95 / DAOM BR144)</name>
    <name type="common">Pythium ultimum</name>
    <dbReference type="NCBI Taxonomy" id="431595"/>
    <lineage>
        <taxon>Eukaryota</taxon>
        <taxon>Sar</taxon>
        <taxon>Stramenopiles</taxon>
        <taxon>Oomycota</taxon>
        <taxon>Peronosporomycetes</taxon>
        <taxon>Pythiales</taxon>
        <taxon>Pythiaceae</taxon>
        <taxon>Globisporangium</taxon>
    </lineage>
</organism>
<feature type="region of interest" description="Disordered" evidence="1">
    <location>
        <begin position="1068"/>
        <end position="1205"/>
    </location>
</feature>
<feature type="compositionally biased region" description="Low complexity" evidence="1">
    <location>
        <begin position="1101"/>
        <end position="1112"/>
    </location>
</feature>
<reference evidence="3" key="1">
    <citation type="journal article" date="2010" name="Genome Biol.">
        <title>Genome sequence of the necrotrophic plant pathogen Pythium ultimum reveals original pathogenicity mechanisms and effector repertoire.</title>
        <authorList>
            <person name="Levesque C.A."/>
            <person name="Brouwer H."/>
            <person name="Cano L."/>
            <person name="Hamilton J.P."/>
            <person name="Holt C."/>
            <person name="Huitema E."/>
            <person name="Raffaele S."/>
            <person name="Robideau G.P."/>
            <person name="Thines M."/>
            <person name="Win J."/>
            <person name="Zerillo M.M."/>
            <person name="Beakes G.W."/>
            <person name="Boore J.L."/>
            <person name="Busam D."/>
            <person name="Dumas B."/>
            <person name="Ferriera S."/>
            <person name="Fuerstenberg S.I."/>
            <person name="Gachon C.M."/>
            <person name="Gaulin E."/>
            <person name="Govers F."/>
            <person name="Grenville-Briggs L."/>
            <person name="Horner N."/>
            <person name="Hostetler J."/>
            <person name="Jiang R.H."/>
            <person name="Johnson J."/>
            <person name="Krajaejun T."/>
            <person name="Lin H."/>
            <person name="Meijer H.J."/>
            <person name="Moore B."/>
            <person name="Morris P."/>
            <person name="Phuntmart V."/>
            <person name="Puiu D."/>
            <person name="Shetty J."/>
            <person name="Stajich J.E."/>
            <person name="Tripathy S."/>
            <person name="Wawra S."/>
            <person name="van West P."/>
            <person name="Whitty B.R."/>
            <person name="Coutinho P.M."/>
            <person name="Henrissat B."/>
            <person name="Martin F."/>
            <person name="Thomas P.D."/>
            <person name="Tyler B.M."/>
            <person name="De Vries R.P."/>
            <person name="Kamoun S."/>
            <person name="Yandell M."/>
            <person name="Tisserat N."/>
            <person name="Buell C.R."/>
        </authorList>
    </citation>
    <scope>NUCLEOTIDE SEQUENCE</scope>
    <source>
        <strain evidence="3">DAOM:BR144</strain>
    </source>
</reference>
<proteinExistence type="predicted"/>
<dbReference type="EMBL" id="GL376597">
    <property type="status" value="NOT_ANNOTATED_CDS"/>
    <property type="molecule type" value="Genomic_DNA"/>
</dbReference>
<feature type="compositionally biased region" description="Basic and acidic residues" evidence="1">
    <location>
        <begin position="1130"/>
        <end position="1147"/>
    </location>
</feature>
<accession>K3X8R1</accession>
<evidence type="ECO:0000313" key="3">
    <source>
        <dbReference type="Proteomes" id="UP000019132"/>
    </source>
</evidence>
<dbReference type="VEuPathDB" id="FungiDB:PYU1_G013581"/>
<feature type="region of interest" description="Disordered" evidence="1">
    <location>
        <begin position="959"/>
        <end position="1008"/>
    </location>
</feature>
<dbReference type="HOGENOM" id="CLU_262431_0_0_1"/>
<evidence type="ECO:0000313" key="2">
    <source>
        <dbReference type="EnsemblProtists" id="PYU1_T013610"/>
    </source>
</evidence>
<feature type="compositionally biased region" description="Basic and acidic residues" evidence="1">
    <location>
        <begin position="1071"/>
        <end position="1081"/>
    </location>
</feature>
<feature type="region of interest" description="Disordered" evidence="1">
    <location>
        <begin position="1318"/>
        <end position="1343"/>
    </location>
</feature>
<dbReference type="OMA" id="RCIQRMV"/>
<feature type="compositionally biased region" description="Basic and acidic residues" evidence="1">
    <location>
        <begin position="959"/>
        <end position="993"/>
    </location>
</feature>
<reference evidence="3" key="2">
    <citation type="submission" date="2010-04" db="EMBL/GenBank/DDBJ databases">
        <authorList>
            <person name="Buell R."/>
            <person name="Hamilton J."/>
            <person name="Hostetler J."/>
        </authorList>
    </citation>
    <scope>NUCLEOTIDE SEQUENCE [LARGE SCALE GENOMIC DNA]</scope>
    <source>
        <strain evidence="3">DAOM:BR144</strain>
    </source>
</reference>
<feature type="region of interest" description="Disordered" evidence="1">
    <location>
        <begin position="880"/>
        <end position="921"/>
    </location>
</feature>
<dbReference type="eggNOG" id="ENOG502QW06">
    <property type="taxonomic scope" value="Eukaryota"/>
</dbReference>
<feature type="compositionally biased region" description="Basic and acidic residues" evidence="1">
    <location>
        <begin position="339"/>
        <end position="355"/>
    </location>
</feature>
<dbReference type="Proteomes" id="UP000019132">
    <property type="component" value="Unassembled WGS sequence"/>
</dbReference>